<evidence type="ECO:0000256" key="1">
    <source>
        <dbReference type="SAM" id="MobiDB-lite"/>
    </source>
</evidence>
<name>A0A6G1DM60_9ORYZ</name>
<evidence type="ECO:0000313" key="2">
    <source>
        <dbReference type="EMBL" id="KAF0913292.1"/>
    </source>
</evidence>
<comment type="caution">
    <text evidence="2">The sequence shown here is derived from an EMBL/GenBank/DDBJ whole genome shotgun (WGS) entry which is preliminary data.</text>
</comment>
<organism evidence="2 3">
    <name type="scientific">Oryza meyeriana var. granulata</name>
    <dbReference type="NCBI Taxonomy" id="110450"/>
    <lineage>
        <taxon>Eukaryota</taxon>
        <taxon>Viridiplantae</taxon>
        <taxon>Streptophyta</taxon>
        <taxon>Embryophyta</taxon>
        <taxon>Tracheophyta</taxon>
        <taxon>Spermatophyta</taxon>
        <taxon>Magnoliopsida</taxon>
        <taxon>Liliopsida</taxon>
        <taxon>Poales</taxon>
        <taxon>Poaceae</taxon>
        <taxon>BOP clade</taxon>
        <taxon>Oryzoideae</taxon>
        <taxon>Oryzeae</taxon>
        <taxon>Oryzinae</taxon>
        <taxon>Oryza</taxon>
        <taxon>Oryza meyeriana</taxon>
    </lineage>
</organism>
<dbReference type="Proteomes" id="UP000479710">
    <property type="component" value="Unassembled WGS sequence"/>
</dbReference>
<reference evidence="2 3" key="1">
    <citation type="submission" date="2019-11" db="EMBL/GenBank/DDBJ databases">
        <title>Whole genome sequence of Oryza granulata.</title>
        <authorList>
            <person name="Li W."/>
        </authorList>
    </citation>
    <scope>NUCLEOTIDE SEQUENCE [LARGE SCALE GENOMIC DNA]</scope>
    <source>
        <strain evidence="3">cv. Menghai</strain>
        <tissue evidence="2">Leaf</tissue>
    </source>
</reference>
<dbReference type="EMBL" id="SPHZ02000006">
    <property type="protein sequence ID" value="KAF0913292.1"/>
    <property type="molecule type" value="Genomic_DNA"/>
</dbReference>
<protein>
    <submittedName>
        <fullName evidence="2">Uncharacterized protein</fullName>
    </submittedName>
</protein>
<feature type="region of interest" description="Disordered" evidence="1">
    <location>
        <begin position="1"/>
        <end position="73"/>
    </location>
</feature>
<keyword evidence="3" id="KW-1185">Reference proteome</keyword>
<sequence>MEKPGSGGSSIGRTGSSHVGSQPDLASFGNGDGDANIGCEGREGNISCEGRERNIGCEDNYTSSMDRSNNGAS</sequence>
<dbReference type="AlphaFoldDB" id="A0A6G1DM60"/>
<accession>A0A6G1DM60</accession>
<feature type="compositionally biased region" description="Polar residues" evidence="1">
    <location>
        <begin position="60"/>
        <end position="73"/>
    </location>
</feature>
<proteinExistence type="predicted"/>
<feature type="compositionally biased region" description="Gly residues" evidence="1">
    <location>
        <begin position="1"/>
        <end position="10"/>
    </location>
</feature>
<gene>
    <name evidence="2" type="ORF">E2562_021944</name>
</gene>
<evidence type="ECO:0000313" key="3">
    <source>
        <dbReference type="Proteomes" id="UP000479710"/>
    </source>
</evidence>